<evidence type="ECO:0000256" key="3">
    <source>
        <dbReference type="ARBA" id="ARBA00023125"/>
    </source>
</evidence>
<protein>
    <recommendedName>
        <fullName evidence="4">DNA mismatch repair proteins mutS family domain-containing protein</fullName>
    </recommendedName>
</protein>
<keyword evidence="3" id="KW-0238">DNA-binding</keyword>
<dbReference type="PROSITE" id="PS00486">
    <property type="entry name" value="DNA_MISMATCH_REPAIR_2"/>
    <property type="match status" value="1"/>
</dbReference>
<comment type="caution">
    <text evidence="5">The sequence shown here is derived from an EMBL/GenBank/DDBJ whole genome shotgun (WGS) entry which is preliminary data.</text>
</comment>
<dbReference type="SMART" id="SM00534">
    <property type="entry name" value="MUTSac"/>
    <property type="match status" value="1"/>
</dbReference>
<dbReference type="InterPro" id="IPR045076">
    <property type="entry name" value="MutS"/>
</dbReference>
<dbReference type="Gene3D" id="3.40.50.300">
    <property type="entry name" value="P-loop containing nucleotide triphosphate hydrolases"/>
    <property type="match status" value="1"/>
</dbReference>
<dbReference type="FunFam" id="3.40.50.300:FF:000870">
    <property type="entry name" value="MutS protein homolog 4"/>
    <property type="match status" value="1"/>
</dbReference>
<proteinExistence type="predicted"/>
<dbReference type="AlphaFoldDB" id="X1BG38"/>
<dbReference type="PANTHER" id="PTHR11361:SF34">
    <property type="entry name" value="DNA MISMATCH REPAIR PROTEIN MSH1, MITOCHONDRIAL"/>
    <property type="match status" value="1"/>
</dbReference>
<dbReference type="SUPFAM" id="SSF52540">
    <property type="entry name" value="P-loop containing nucleoside triphosphate hydrolases"/>
    <property type="match status" value="1"/>
</dbReference>
<dbReference type="GO" id="GO:0005829">
    <property type="term" value="C:cytosol"/>
    <property type="evidence" value="ECO:0007669"/>
    <property type="project" value="TreeGrafter"/>
</dbReference>
<keyword evidence="2" id="KW-0067">ATP-binding</keyword>
<organism evidence="5">
    <name type="scientific">marine sediment metagenome</name>
    <dbReference type="NCBI Taxonomy" id="412755"/>
    <lineage>
        <taxon>unclassified sequences</taxon>
        <taxon>metagenomes</taxon>
        <taxon>ecological metagenomes</taxon>
    </lineage>
</organism>
<evidence type="ECO:0000256" key="1">
    <source>
        <dbReference type="ARBA" id="ARBA00022741"/>
    </source>
</evidence>
<dbReference type="GO" id="GO:0030983">
    <property type="term" value="F:mismatched DNA binding"/>
    <property type="evidence" value="ECO:0007669"/>
    <property type="project" value="InterPro"/>
</dbReference>
<dbReference type="GO" id="GO:0005524">
    <property type="term" value="F:ATP binding"/>
    <property type="evidence" value="ECO:0007669"/>
    <property type="project" value="UniProtKB-KW"/>
</dbReference>
<accession>X1BG38</accession>
<sequence>DQIIIKNGRHPVIEQINFSEPFIPNDCYVDTGENRLLVITGPNWSGKSTYLRQIALITILAQIGSFVPADEAEIGIIDRVFTRIGASDDLTRGQSTFMMEMNETAQILHHSTPKSLVIIDELGRGTSTTDGKSIARAVLEFLYERKIKTLFSTHFHELTEIPIPIKNFHFLIKEEGKKLIFLRKLSEGGTDKSYGIHVAEMAGVPGSVVKRAFDLVDTVYNDEGLNGHVVKKTNQDEKNSILSNREEVPSQRKQKTVQTFLFKPKHNGTISVLEKEITEIDLESLT</sequence>
<dbReference type="InterPro" id="IPR027417">
    <property type="entry name" value="P-loop_NTPase"/>
</dbReference>
<evidence type="ECO:0000313" key="5">
    <source>
        <dbReference type="EMBL" id="GAG94914.1"/>
    </source>
</evidence>
<dbReference type="PANTHER" id="PTHR11361">
    <property type="entry name" value="DNA MISMATCH REPAIR PROTEIN MUTS FAMILY MEMBER"/>
    <property type="match status" value="1"/>
</dbReference>
<dbReference type="GO" id="GO:0140664">
    <property type="term" value="F:ATP-dependent DNA damage sensor activity"/>
    <property type="evidence" value="ECO:0007669"/>
    <property type="project" value="InterPro"/>
</dbReference>
<keyword evidence="1" id="KW-0547">Nucleotide-binding</keyword>
<evidence type="ECO:0000256" key="2">
    <source>
        <dbReference type="ARBA" id="ARBA00022840"/>
    </source>
</evidence>
<dbReference type="InterPro" id="IPR000432">
    <property type="entry name" value="DNA_mismatch_repair_MutS_C"/>
</dbReference>
<dbReference type="GO" id="GO:0006298">
    <property type="term" value="P:mismatch repair"/>
    <property type="evidence" value="ECO:0007669"/>
    <property type="project" value="InterPro"/>
</dbReference>
<name>X1BG38_9ZZZZ</name>
<dbReference type="CDD" id="cd03284">
    <property type="entry name" value="ABC_MutS1"/>
    <property type="match status" value="1"/>
</dbReference>
<dbReference type="EMBL" id="BART01023636">
    <property type="protein sequence ID" value="GAG94914.1"/>
    <property type="molecule type" value="Genomic_DNA"/>
</dbReference>
<evidence type="ECO:0000259" key="4">
    <source>
        <dbReference type="PROSITE" id="PS00486"/>
    </source>
</evidence>
<gene>
    <name evidence="5" type="ORF">S01H4_42940</name>
</gene>
<feature type="non-terminal residue" evidence="5">
    <location>
        <position position="1"/>
    </location>
</feature>
<reference evidence="5" key="1">
    <citation type="journal article" date="2014" name="Front. Microbiol.">
        <title>High frequency of phylogenetically diverse reductive dehalogenase-homologous genes in deep subseafloor sedimentary metagenomes.</title>
        <authorList>
            <person name="Kawai M."/>
            <person name="Futagami T."/>
            <person name="Toyoda A."/>
            <person name="Takaki Y."/>
            <person name="Nishi S."/>
            <person name="Hori S."/>
            <person name="Arai W."/>
            <person name="Tsubouchi T."/>
            <person name="Morono Y."/>
            <person name="Uchiyama I."/>
            <person name="Ito T."/>
            <person name="Fujiyama A."/>
            <person name="Inagaki F."/>
            <person name="Takami H."/>
        </authorList>
    </citation>
    <scope>NUCLEOTIDE SEQUENCE</scope>
    <source>
        <strain evidence="5">Expedition CK06-06</strain>
    </source>
</reference>
<feature type="domain" description="DNA mismatch repair proteins mutS family" evidence="4">
    <location>
        <begin position="115"/>
        <end position="131"/>
    </location>
</feature>
<dbReference type="Pfam" id="PF00488">
    <property type="entry name" value="MutS_V"/>
    <property type="match status" value="1"/>
</dbReference>
<feature type="non-terminal residue" evidence="5">
    <location>
        <position position="286"/>
    </location>
</feature>